<dbReference type="RefSeq" id="WP_067024225.1">
    <property type="nucleotide sequence ID" value="NZ_KQ949087.1"/>
</dbReference>
<dbReference type="EMBL" id="LMXB01000055">
    <property type="protein sequence ID" value="KUO19155.1"/>
    <property type="molecule type" value="Genomic_DNA"/>
</dbReference>
<keyword evidence="3" id="KW-1185">Reference proteome</keyword>
<evidence type="ECO:0008006" key="4">
    <source>
        <dbReference type="Google" id="ProtNLM"/>
    </source>
</evidence>
<protein>
    <recommendedName>
        <fullName evidence="4">PrgI family protein</fullName>
    </recommendedName>
</protein>
<gene>
    <name evidence="2" type="ORF">AQJ91_21705</name>
</gene>
<dbReference type="STRING" id="909626.AQJ91_21705"/>
<organism evidence="2 3">
    <name type="scientific">Streptomyces dysideae</name>
    <dbReference type="NCBI Taxonomy" id="909626"/>
    <lineage>
        <taxon>Bacteria</taxon>
        <taxon>Bacillati</taxon>
        <taxon>Actinomycetota</taxon>
        <taxon>Actinomycetes</taxon>
        <taxon>Kitasatosporales</taxon>
        <taxon>Streptomycetaceae</taxon>
        <taxon>Streptomyces</taxon>
    </lineage>
</organism>
<evidence type="ECO:0000313" key="2">
    <source>
        <dbReference type="EMBL" id="KUO19155.1"/>
    </source>
</evidence>
<reference evidence="2 3" key="1">
    <citation type="submission" date="2015-10" db="EMBL/GenBank/DDBJ databases">
        <title>Draft genome sequence of Streptomyces sp. RV15, isolated from a marine sponge.</title>
        <authorList>
            <person name="Ruckert C."/>
            <person name="Abdelmohsen U.R."/>
            <person name="Winkler A."/>
            <person name="Hentschel U."/>
            <person name="Kalinowski J."/>
            <person name="Kampfer P."/>
            <person name="Glaeser S."/>
        </authorList>
    </citation>
    <scope>NUCLEOTIDE SEQUENCE [LARGE SCALE GENOMIC DNA]</scope>
    <source>
        <strain evidence="2 3">RV15</strain>
    </source>
</reference>
<keyword evidence="1" id="KW-0812">Transmembrane</keyword>
<evidence type="ECO:0000256" key="1">
    <source>
        <dbReference type="SAM" id="Phobius"/>
    </source>
</evidence>
<dbReference type="Proteomes" id="UP000053260">
    <property type="component" value="Unassembled WGS sequence"/>
</dbReference>
<accession>A0A101UYC3</accession>
<comment type="caution">
    <text evidence="2">The sequence shown here is derived from an EMBL/GenBank/DDBJ whole genome shotgun (WGS) entry which is preliminary data.</text>
</comment>
<feature type="transmembrane region" description="Helical" evidence="1">
    <location>
        <begin position="35"/>
        <end position="52"/>
    </location>
</feature>
<keyword evidence="1" id="KW-0472">Membrane</keyword>
<feature type="transmembrane region" description="Helical" evidence="1">
    <location>
        <begin position="58"/>
        <end position="77"/>
    </location>
</feature>
<dbReference type="InterPro" id="IPR024414">
    <property type="entry name" value="Uncharacterised_PrgI"/>
</dbReference>
<sequence length="316" mass="33067">MNPPDETAEAPCATRIPADISRPDRLLGPFTARQTAILTVAGLVLYGGWWVTRSFMAPLAYTAMVIPIAGAVAALALGQREGIGLDQFLAAALLHVRAPKRRVHAPERIPPLPSIVPGHWARAAGPPPTAMNMPYDGVTADGVLDLGNEGKAALATCSTVNFELRSAAEQQGLAAAFARWLNSLTGPTQLLVRCHRIDLAPLANTLQQDAAALPHPALERAARAHADFLADLATGNNLLGRQIVLVAREESAPQGLRRNTGEGRALQRLDEAARALAAAEITVTPLDIERSAALVGAACNPDTQLPPAAAPEGAPA</sequence>
<dbReference type="AlphaFoldDB" id="A0A101UYC3"/>
<dbReference type="OrthoDB" id="3354527at2"/>
<dbReference type="Pfam" id="PF12666">
    <property type="entry name" value="PrgI"/>
    <property type="match status" value="1"/>
</dbReference>
<keyword evidence="1" id="KW-1133">Transmembrane helix</keyword>
<evidence type="ECO:0000313" key="3">
    <source>
        <dbReference type="Proteomes" id="UP000053260"/>
    </source>
</evidence>
<name>A0A101UYC3_9ACTN</name>
<proteinExistence type="predicted"/>